<name>A0A0B6Y556_9EUPU</name>
<dbReference type="EMBL" id="HACG01003790">
    <property type="protein sequence ID" value="CEK50655.1"/>
    <property type="molecule type" value="Transcribed_RNA"/>
</dbReference>
<feature type="compositionally biased region" description="Basic and acidic residues" evidence="1">
    <location>
        <begin position="81"/>
        <end position="101"/>
    </location>
</feature>
<protein>
    <submittedName>
        <fullName evidence="2">Uncharacterized protein</fullName>
    </submittedName>
</protein>
<feature type="region of interest" description="Disordered" evidence="1">
    <location>
        <begin position="46"/>
        <end position="102"/>
    </location>
</feature>
<feature type="compositionally biased region" description="Polar residues" evidence="1">
    <location>
        <begin position="46"/>
        <end position="56"/>
    </location>
</feature>
<feature type="non-terminal residue" evidence="2">
    <location>
        <position position="124"/>
    </location>
</feature>
<accession>A0A0B6Y556</accession>
<organism evidence="2">
    <name type="scientific">Arion vulgaris</name>
    <dbReference type="NCBI Taxonomy" id="1028688"/>
    <lineage>
        <taxon>Eukaryota</taxon>
        <taxon>Metazoa</taxon>
        <taxon>Spiralia</taxon>
        <taxon>Lophotrochozoa</taxon>
        <taxon>Mollusca</taxon>
        <taxon>Gastropoda</taxon>
        <taxon>Heterobranchia</taxon>
        <taxon>Euthyneura</taxon>
        <taxon>Panpulmonata</taxon>
        <taxon>Eupulmonata</taxon>
        <taxon>Stylommatophora</taxon>
        <taxon>Helicina</taxon>
        <taxon>Arionoidea</taxon>
        <taxon>Arionidae</taxon>
        <taxon>Arion</taxon>
    </lineage>
</organism>
<proteinExistence type="predicted"/>
<dbReference type="AlphaFoldDB" id="A0A0B6Y556"/>
<feature type="non-terminal residue" evidence="2">
    <location>
        <position position="1"/>
    </location>
</feature>
<sequence length="124" mass="13974">LLVVGYKRPLVSDDLWHLNPRDTSESAIGRFSWAWQYYNKRRGFRGQTSSTMTNSDRANDNDTPGILYANGVANGHSGNHVSHDRAPLIKPGRDGGRKKEDMEDCNLQPVNRRSTCSLFLVLVK</sequence>
<evidence type="ECO:0000313" key="2">
    <source>
        <dbReference type="EMBL" id="CEK50655.1"/>
    </source>
</evidence>
<gene>
    <name evidence="2" type="primary">ORF11354</name>
</gene>
<evidence type="ECO:0000256" key="1">
    <source>
        <dbReference type="SAM" id="MobiDB-lite"/>
    </source>
</evidence>
<reference evidence="2" key="1">
    <citation type="submission" date="2014-12" db="EMBL/GenBank/DDBJ databases">
        <title>Insight into the proteome of Arion vulgaris.</title>
        <authorList>
            <person name="Aradska J."/>
            <person name="Bulat T."/>
            <person name="Smidak R."/>
            <person name="Sarate P."/>
            <person name="Gangsoo J."/>
            <person name="Sialana F."/>
            <person name="Bilban M."/>
            <person name="Lubec G."/>
        </authorList>
    </citation>
    <scope>NUCLEOTIDE SEQUENCE</scope>
    <source>
        <tissue evidence="2">Skin</tissue>
    </source>
</reference>